<accession>A0A8J2S992</accession>
<dbReference type="AlphaFoldDB" id="A0A8J2S992"/>
<gene>
    <name evidence="1" type="ORF">PECAL_1P25340</name>
</gene>
<dbReference type="Proteomes" id="UP000789595">
    <property type="component" value="Unassembled WGS sequence"/>
</dbReference>
<feature type="non-terminal residue" evidence="1">
    <location>
        <position position="1"/>
    </location>
</feature>
<protein>
    <submittedName>
        <fullName evidence="1">Uncharacterized protein</fullName>
    </submittedName>
</protein>
<sequence>MYLRTIGAVGAATALAAAMAVRLLLGFSLRALCAAESCSAAVLAARRLWQLASRK</sequence>
<dbReference type="EMBL" id="CAKKNE010000001">
    <property type="protein sequence ID" value="CAH0366063.1"/>
    <property type="molecule type" value="Genomic_DNA"/>
</dbReference>
<evidence type="ECO:0000313" key="1">
    <source>
        <dbReference type="EMBL" id="CAH0366063.1"/>
    </source>
</evidence>
<keyword evidence="2" id="KW-1185">Reference proteome</keyword>
<comment type="caution">
    <text evidence="1">The sequence shown here is derived from an EMBL/GenBank/DDBJ whole genome shotgun (WGS) entry which is preliminary data.</text>
</comment>
<organism evidence="1 2">
    <name type="scientific">Pelagomonas calceolata</name>
    <dbReference type="NCBI Taxonomy" id="35677"/>
    <lineage>
        <taxon>Eukaryota</taxon>
        <taxon>Sar</taxon>
        <taxon>Stramenopiles</taxon>
        <taxon>Ochrophyta</taxon>
        <taxon>Pelagophyceae</taxon>
        <taxon>Pelagomonadales</taxon>
        <taxon>Pelagomonadaceae</taxon>
        <taxon>Pelagomonas</taxon>
    </lineage>
</organism>
<name>A0A8J2S992_9STRA</name>
<evidence type="ECO:0000313" key="2">
    <source>
        <dbReference type="Proteomes" id="UP000789595"/>
    </source>
</evidence>
<proteinExistence type="predicted"/>
<reference evidence="1" key="1">
    <citation type="submission" date="2021-11" db="EMBL/GenBank/DDBJ databases">
        <authorList>
            <consortium name="Genoscope - CEA"/>
            <person name="William W."/>
        </authorList>
    </citation>
    <scope>NUCLEOTIDE SEQUENCE</scope>
</reference>